<dbReference type="GO" id="GO:0050660">
    <property type="term" value="F:flavin adenine dinucleotide binding"/>
    <property type="evidence" value="ECO:0007669"/>
    <property type="project" value="InterPro"/>
</dbReference>
<protein>
    <recommendedName>
        <fullName evidence="3">FAD-dependent thymidylate synthase</fullName>
    </recommendedName>
</protein>
<keyword evidence="2" id="KW-1185">Reference proteome</keyword>
<evidence type="ECO:0000313" key="2">
    <source>
        <dbReference type="Proteomes" id="UP000515317"/>
    </source>
</evidence>
<dbReference type="EMBL" id="AP023361">
    <property type="protein sequence ID" value="BCJ91736.1"/>
    <property type="molecule type" value="Genomic_DNA"/>
</dbReference>
<accession>A0A6S6QQC5</accession>
<dbReference type="Gene3D" id="3.30.1360.170">
    <property type="match status" value="1"/>
</dbReference>
<name>A0A6S6QQC5_9HYPH</name>
<dbReference type="PROSITE" id="PS51331">
    <property type="entry name" value="THYX"/>
    <property type="match status" value="1"/>
</dbReference>
<proteinExistence type="predicted"/>
<evidence type="ECO:0000313" key="1">
    <source>
        <dbReference type="EMBL" id="BCJ91736.1"/>
    </source>
</evidence>
<organism evidence="1 2">
    <name type="scientific">Terrihabitans soli</name>
    <dbReference type="NCBI Taxonomy" id="708113"/>
    <lineage>
        <taxon>Bacteria</taxon>
        <taxon>Pseudomonadati</taxon>
        <taxon>Pseudomonadota</taxon>
        <taxon>Alphaproteobacteria</taxon>
        <taxon>Hyphomicrobiales</taxon>
        <taxon>Terrihabitans</taxon>
    </lineage>
</organism>
<dbReference type="Proteomes" id="UP000515317">
    <property type="component" value="Chromosome"/>
</dbReference>
<dbReference type="InterPro" id="IPR036098">
    <property type="entry name" value="Thymidylate_synthase_ThyX_sf"/>
</dbReference>
<sequence length="322" mass="36016">MASRPPPSAAEGSMTTISAKIIADSVSQAGIRLTSLQLRYPRFIHAELMTHRAFSRNASSSRAIPVSRLIDDMRRDPAMPIHWGKNQKGMQADEECNERVNLGPSMGLAHEFLASSSEAWIHAMNQAIAVAEAFDAAGFHKQVVNRLLEPFSHINVLVTATDFANFFALRLHKDAEPHIRILAGEMKAAMDTSIPTELHPGEWHLPYVTKEDWAQFPPDLIEGGDGYSYDEALENLMKVSVARCARLSYLTYEGKRSWLSDDIALYEKLVVAEPMHASPAEHQATPDTYSQEYQDWDTPSQHGNLRGWRQHRKMLANEAVPG</sequence>
<dbReference type="GO" id="GO:0006231">
    <property type="term" value="P:dTMP biosynthetic process"/>
    <property type="evidence" value="ECO:0007669"/>
    <property type="project" value="InterPro"/>
</dbReference>
<gene>
    <name evidence="1" type="ORF">IZ6_24710</name>
</gene>
<reference evidence="1 2" key="1">
    <citation type="submission" date="2020-08" db="EMBL/GenBank/DDBJ databases">
        <title>Genome sequence of Rhizobiales bacterium strain IZ6.</title>
        <authorList>
            <person name="Nakai R."/>
            <person name="Naganuma T."/>
        </authorList>
    </citation>
    <scope>NUCLEOTIDE SEQUENCE [LARGE SCALE GENOMIC DNA]</scope>
    <source>
        <strain evidence="1 2">IZ6</strain>
    </source>
</reference>
<dbReference type="InterPro" id="IPR003669">
    <property type="entry name" value="Thymidylate_synthase_ThyX"/>
</dbReference>
<evidence type="ECO:0008006" key="3">
    <source>
        <dbReference type="Google" id="ProtNLM"/>
    </source>
</evidence>
<dbReference type="GO" id="GO:0050797">
    <property type="term" value="F:thymidylate synthase (FAD) activity"/>
    <property type="evidence" value="ECO:0007669"/>
    <property type="project" value="InterPro"/>
</dbReference>
<dbReference type="AlphaFoldDB" id="A0A6S6QQC5"/>
<dbReference type="Pfam" id="PF02511">
    <property type="entry name" value="Thy1"/>
    <property type="match status" value="1"/>
</dbReference>
<dbReference type="SUPFAM" id="SSF69796">
    <property type="entry name" value="Thymidylate synthase-complementing protein Thy1"/>
    <property type="match status" value="1"/>
</dbReference>
<dbReference type="KEGG" id="tso:IZ6_24710"/>